<gene>
    <name evidence="6" type="ORF">AFUS01_LOCUS32623</name>
</gene>
<reference evidence="6" key="1">
    <citation type="submission" date="2021-06" db="EMBL/GenBank/DDBJ databases">
        <authorList>
            <person name="Hodson N. C."/>
            <person name="Mongue J. A."/>
            <person name="Jaron S. K."/>
        </authorList>
    </citation>
    <scope>NUCLEOTIDE SEQUENCE</scope>
</reference>
<dbReference type="Pfam" id="PF02221">
    <property type="entry name" value="E1_DerP2_DerF2"/>
    <property type="match status" value="1"/>
</dbReference>
<feature type="non-terminal residue" evidence="6">
    <location>
        <position position="1"/>
    </location>
</feature>
<accession>A0A8J2PBN9</accession>
<feature type="chain" id="PRO_5035207344" description="MD-2-related lipid-recognition domain-containing protein" evidence="4">
    <location>
        <begin position="18"/>
        <end position="157"/>
    </location>
</feature>
<dbReference type="Proteomes" id="UP000708208">
    <property type="component" value="Unassembled WGS sequence"/>
</dbReference>
<sequence length="157" mass="17115">MLRYVAFLVALIAVAAADKLEVEPCTGADAQTGTLTEVYSHNFTTGEDIELLKGGVYVFGIKFTARENAPLLEPTIYGIIGGIKVGWNGVNKEACQDLLDTNKCPVVSGRTYHYYTSIEILNSYPSTRLTFQWGITAKTASGTKGKNHICFTMPARI</sequence>
<dbReference type="GO" id="GO:0005576">
    <property type="term" value="C:extracellular region"/>
    <property type="evidence" value="ECO:0007669"/>
    <property type="project" value="UniProtKB-SubCell"/>
</dbReference>
<evidence type="ECO:0000313" key="7">
    <source>
        <dbReference type="Proteomes" id="UP000708208"/>
    </source>
</evidence>
<dbReference type="SMART" id="SM00737">
    <property type="entry name" value="ML"/>
    <property type="match status" value="1"/>
</dbReference>
<keyword evidence="4" id="KW-0732">Signal</keyword>
<evidence type="ECO:0000313" key="6">
    <source>
        <dbReference type="EMBL" id="CAG7822342.1"/>
    </source>
</evidence>
<dbReference type="EMBL" id="CAJVCH010526131">
    <property type="protein sequence ID" value="CAG7822342.1"/>
    <property type="molecule type" value="Genomic_DNA"/>
</dbReference>
<protein>
    <recommendedName>
        <fullName evidence="5">MD-2-related lipid-recognition domain-containing protein</fullName>
    </recommendedName>
</protein>
<dbReference type="FunFam" id="2.60.40.770:FF:000001">
    <property type="entry name" value="NPC intracellular cholesterol transporter 2"/>
    <property type="match status" value="1"/>
</dbReference>
<evidence type="ECO:0000256" key="2">
    <source>
        <dbReference type="ARBA" id="ARBA00006370"/>
    </source>
</evidence>
<feature type="non-terminal residue" evidence="6">
    <location>
        <position position="157"/>
    </location>
</feature>
<evidence type="ECO:0000256" key="3">
    <source>
        <dbReference type="ARBA" id="ARBA00022525"/>
    </source>
</evidence>
<feature type="signal peptide" evidence="4">
    <location>
        <begin position="1"/>
        <end position="17"/>
    </location>
</feature>
<comment type="subcellular location">
    <subcellularLocation>
        <location evidence="1">Secreted</location>
    </subcellularLocation>
</comment>
<feature type="domain" description="MD-2-related lipid-recognition" evidence="5">
    <location>
        <begin position="22"/>
        <end position="155"/>
    </location>
</feature>
<name>A0A8J2PBN9_9HEXA</name>
<evidence type="ECO:0000256" key="4">
    <source>
        <dbReference type="SAM" id="SignalP"/>
    </source>
</evidence>
<evidence type="ECO:0000256" key="1">
    <source>
        <dbReference type="ARBA" id="ARBA00004613"/>
    </source>
</evidence>
<dbReference type="AlphaFoldDB" id="A0A8J2PBN9"/>
<keyword evidence="7" id="KW-1185">Reference proteome</keyword>
<comment type="caution">
    <text evidence="6">The sequence shown here is derived from an EMBL/GenBank/DDBJ whole genome shotgun (WGS) entry which is preliminary data.</text>
</comment>
<evidence type="ECO:0000259" key="5">
    <source>
        <dbReference type="SMART" id="SM00737"/>
    </source>
</evidence>
<keyword evidence="3" id="KW-0964">Secreted</keyword>
<dbReference type="InterPro" id="IPR003172">
    <property type="entry name" value="ML_dom"/>
</dbReference>
<organism evidence="6 7">
    <name type="scientific">Allacma fusca</name>
    <dbReference type="NCBI Taxonomy" id="39272"/>
    <lineage>
        <taxon>Eukaryota</taxon>
        <taxon>Metazoa</taxon>
        <taxon>Ecdysozoa</taxon>
        <taxon>Arthropoda</taxon>
        <taxon>Hexapoda</taxon>
        <taxon>Collembola</taxon>
        <taxon>Symphypleona</taxon>
        <taxon>Sminthuridae</taxon>
        <taxon>Allacma</taxon>
    </lineage>
</organism>
<dbReference type="OrthoDB" id="4937502at2759"/>
<proteinExistence type="inferred from homology"/>
<comment type="similarity">
    <text evidence="2">Belongs to the NPC2 family.</text>
</comment>